<comment type="caution">
    <text evidence="4">The sequence shown here is derived from an EMBL/GenBank/DDBJ whole genome shotgun (WGS) entry which is preliminary data.</text>
</comment>
<organism evidence="4 5">
    <name type="scientific">Photobacterium ganghwense</name>
    <dbReference type="NCBI Taxonomy" id="320778"/>
    <lineage>
        <taxon>Bacteria</taxon>
        <taxon>Pseudomonadati</taxon>
        <taxon>Pseudomonadota</taxon>
        <taxon>Gammaproteobacteria</taxon>
        <taxon>Vibrionales</taxon>
        <taxon>Vibrionaceae</taxon>
        <taxon>Photobacterium</taxon>
    </lineage>
</organism>
<dbReference type="PRINTS" id="PR00080">
    <property type="entry name" value="SDRFAMILY"/>
</dbReference>
<dbReference type="Pfam" id="PF00106">
    <property type="entry name" value="adh_short"/>
    <property type="match status" value="1"/>
</dbReference>
<dbReference type="SMART" id="SM00822">
    <property type="entry name" value="PKS_KR"/>
    <property type="match status" value="1"/>
</dbReference>
<dbReference type="OrthoDB" id="9808814at2"/>
<dbReference type="PANTHER" id="PTHR43550">
    <property type="entry name" value="3-KETODIHYDROSPHINGOSINE REDUCTASE"/>
    <property type="match status" value="1"/>
</dbReference>
<dbReference type="RefSeq" id="WP_047886276.1">
    <property type="nucleotide sequence ID" value="NZ_CP071326.1"/>
</dbReference>
<protein>
    <recommendedName>
        <fullName evidence="3">Ketoreductase domain-containing protein</fullName>
    </recommendedName>
</protein>
<gene>
    <name evidence="4" type="ORF">ABT57_16585</name>
</gene>
<dbReference type="EMBL" id="LDOU01000015">
    <property type="protein sequence ID" value="KLV08388.1"/>
    <property type="molecule type" value="Genomic_DNA"/>
</dbReference>
<comment type="similarity">
    <text evidence="1 2">Belongs to the short-chain dehydrogenases/reductases (SDR) family.</text>
</comment>
<evidence type="ECO:0000259" key="3">
    <source>
        <dbReference type="SMART" id="SM00822"/>
    </source>
</evidence>
<feature type="domain" description="Ketoreductase" evidence="3">
    <location>
        <begin position="3"/>
        <end position="186"/>
    </location>
</feature>
<keyword evidence="5" id="KW-1185">Reference proteome</keyword>
<dbReference type="Gene3D" id="3.40.50.720">
    <property type="entry name" value="NAD(P)-binding Rossmann-like Domain"/>
    <property type="match status" value="1"/>
</dbReference>
<dbReference type="PANTHER" id="PTHR43550:SF3">
    <property type="entry name" value="3-KETODIHYDROSPHINGOSINE REDUCTASE"/>
    <property type="match status" value="1"/>
</dbReference>
<dbReference type="GO" id="GO:0006666">
    <property type="term" value="P:3-keto-sphinganine metabolic process"/>
    <property type="evidence" value="ECO:0007669"/>
    <property type="project" value="TreeGrafter"/>
</dbReference>
<evidence type="ECO:0000313" key="4">
    <source>
        <dbReference type="EMBL" id="KLV08388.1"/>
    </source>
</evidence>
<dbReference type="AlphaFoldDB" id="A0A0J1H9J9"/>
<accession>A0A0J1H9J9</accession>
<dbReference type="SUPFAM" id="SSF51735">
    <property type="entry name" value="NAD(P)-binding Rossmann-fold domains"/>
    <property type="match status" value="1"/>
</dbReference>
<evidence type="ECO:0000313" key="5">
    <source>
        <dbReference type="Proteomes" id="UP000035909"/>
    </source>
</evidence>
<dbReference type="GO" id="GO:0016020">
    <property type="term" value="C:membrane"/>
    <property type="evidence" value="ECO:0007669"/>
    <property type="project" value="GOC"/>
</dbReference>
<dbReference type="InterPro" id="IPR020904">
    <property type="entry name" value="Sc_DH/Rdtase_CS"/>
</dbReference>
<dbReference type="GO" id="GO:0047560">
    <property type="term" value="F:3-dehydrosphinganine reductase activity"/>
    <property type="evidence" value="ECO:0007669"/>
    <property type="project" value="TreeGrafter"/>
</dbReference>
<dbReference type="PROSITE" id="PS00061">
    <property type="entry name" value="ADH_SHORT"/>
    <property type="match status" value="1"/>
</dbReference>
<proteinExistence type="inferred from homology"/>
<dbReference type="GO" id="GO:0030148">
    <property type="term" value="P:sphingolipid biosynthetic process"/>
    <property type="evidence" value="ECO:0007669"/>
    <property type="project" value="TreeGrafter"/>
</dbReference>
<dbReference type="InterPro" id="IPR057326">
    <property type="entry name" value="KR_dom"/>
</dbReference>
<dbReference type="InterPro" id="IPR036291">
    <property type="entry name" value="NAD(P)-bd_dom_sf"/>
</dbReference>
<name>A0A0J1H9J9_9GAMM</name>
<evidence type="ECO:0000256" key="1">
    <source>
        <dbReference type="ARBA" id="ARBA00006484"/>
    </source>
</evidence>
<reference evidence="4 5" key="1">
    <citation type="submission" date="2015-05" db="EMBL/GenBank/DDBJ databases">
        <title>Photobacterium galathea sp. nov.</title>
        <authorList>
            <person name="Machado H."/>
            <person name="Gram L."/>
        </authorList>
    </citation>
    <scope>NUCLEOTIDE SEQUENCE [LARGE SCALE GENOMIC DNA]</scope>
    <source>
        <strain evidence="4 5">DSM 22954</strain>
    </source>
</reference>
<dbReference type="Proteomes" id="UP000035909">
    <property type="component" value="Unassembled WGS sequence"/>
</dbReference>
<sequence length="273" mass="29206">MSKNIFITGGASGIGLQLAKHYLKSGHNVALFDLSFSESVLEELYPYQGASQNLVSLQADVCDMASLSGQVEAAVNTLGSPDLVINCAGILRAGRFTELPQSEFEQVVAINLFGTRNFICAVLPFMKKGAHVSMISSMAGVSGVYTYAAYCASKFGVMGLAKVLRQELKPRGIDVSVICPPEVSTPMVVKEHQTIDPICLEQKMVAGVLTVEEAVSKIAAGLATRKHVVVPGGRAKIIYLINRFAPDSIMFGIVDRIIAKGLARQSQTPQTDI</sequence>
<dbReference type="PRINTS" id="PR00081">
    <property type="entry name" value="GDHRDH"/>
</dbReference>
<dbReference type="PATRIC" id="fig|320778.3.peg.3610"/>
<dbReference type="InterPro" id="IPR002347">
    <property type="entry name" value="SDR_fam"/>
</dbReference>
<dbReference type="STRING" id="320778.ABT57_16585"/>
<evidence type="ECO:0000256" key="2">
    <source>
        <dbReference type="RuleBase" id="RU000363"/>
    </source>
</evidence>